<comment type="caution">
    <text evidence="1">The sequence shown here is derived from an EMBL/GenBank/DDBJ whole genome shotgun (WGS) entry which is preliminary data.</text>
</comment>
<gene>
    <name evidence="1" type="ORF">A1Q1_05585</name>
</gene>
<dbReference type="OrthoDB" id="10656460at2759"/>
<dbReference type="HOGENOM" id="CLU_729953_0_0_1"/>
<organism evidence="1 2">
    <name type="scientific">Trichosporon asahii var. asahii (strain ATCC 90039 / CBS 2479 / JCM 2466 / KCTC 7840 / NBRC 103889/ NCYC 2677 / UAMH 7654)</name>
    <name type="common">Yeast</name>
    <dbReference type="NCBI Taxonomy" id="1186058"/>
    <lineage>
        <taxon>Eukaryota</taxon>
        <taxon>Fungi</taxon>
        <taxon>Dikarya</taxon>
        <taxon>Basidiomycota</taxon>
        <taxon>Agaricomycotina</taxon>
        <taxon>Tremellomycetes</taxon>
        <taxon>Trichosporonales</taxon>
        <taxon>Trichosporonaceae</taxon>
        <taxon>Trichosporon</taxon>
    </lineage>
</organism>
<dbReference type="Proteomes" id="UP000002748">
    <property type="component" value="Unassembled WGS sequence"/>
</dbReference>
<dbReference type="KEGG" id="tasa:A1Q1_05585"/>
<proteinExistence type="predicted"/>
<accession>J4U6W9</accession>
<evidence type="ECO:0000313" key="2">
    <source>
        <dbReference type="Proteomes" id="UP000002748"/>
    </source>
</evidence>
<dbReference type="GeneID" id="25989097"/>
<reference evidence="1 2" key="1">
    <citation type="journal article" date="2012" name="Eukaryot. Cell">
        <title>Draft genome sequence of CBS 2479, the standard type strain of Trichosporon asahii.</title>
        <authorList>
            <person name="Yang R.Y."/>
            <person name="Li H.T."/>
            <person name="Zhu H."/>
            <person name="Zhou G.P."/>
            <person name="Wang M."/>
            <person name="Wang L."/>
        </authorList>
    </citation>
    <scope>NUCLEOTIDE SEQUENCE [LARGE SCALE GENOMIC DNA]</scope>
    <source>
        <strain evidence="2">ATCC 90039 / CBS 2479 / JCM 2466 / KCTC 7840 / NCYC 2677 / UAMH 7654</strain>
    </source>
</reference>
<dbReference type="VEuPathDB" id="FungiDB:A1Q1_05585"/>
<protein>
    <submittedName>
        <fullName evidence="1">Uncharacterized protein</fullName>
    </submittedName>
</protein>
<evidence type="ECO:0000313" key="1">
    <source>
        <dbReference type="EMBL" id="EJT45965.1"/>
    </source>
</evidence>
<dbReference type="RefSeq" id="XP_014176269.1">
    <property type="nucleotide sequence ID" value="XM_014320794.1"/>
</dbReference>
<dbReference type="EMBL" id="ALBS01000316">
    <property type="protein sequence ID" value="EJT45965.1"/>
    <property type="molecule type" value="Genomic_DNA"/>
</dbReference>
<sequence>MQFSQIGEGAFEISNTLVYSPNTIYENGDFASPCTSGGDTMPILQKLNVTDKVLDQTDKSLNKRLWALYPVDKPLAEIKAVFREAHFKLADWPLATRDDIIKAVPVHDRDQRHQLYILIHAVCQIIEDEALRRVLAPLLDRSSDPKFYNHVEPVREAVPRLNAQKDRANALLRAGQRGSLDKQFEALVLYLQTVLELAPWHPSPLLFTGKQAHELGVAQLYGSLLSNIALACCLLGKADPRFYRKSMQFASLVIEMRYARHKTLMTAIKTLNNARTELCRETMFMDPGDTPGLVQKALEKMSTKAHDGWAHEKCLTAKHEGCM</sequence>
<name>J4U6W9_TRIAS</name>
<dbReference type="AlphaFoldDB" id="J4U6W9"/>